<evidence type="ECO:0000256" key="1">
    <source>
        <dbReference type="SAM" id="MobiDB-lite"/>
    </source>
</evidence>
<sequence>MSAQDDVLAAFGEPRKRVVAAEETAAEETAAEVEEAVTEAGVTEAEGAETAVAETVAAEEQPEEQRVGTTPYEDAAAESEKLEREVEPAEEPGTEADSSPEPVLPAPVQAVAAAPEQLYLDPSAFFTQLQAESAPKPKPRWPRLLLRYASALVLAGAVGAGTAYAVTLPQRTDVPFLATPNDGRAVFPVITKPAPPAGKPAPGDESNGGQVHYGDLRRYLLPVPKGAVLKEDGWEPAKDFAAGMDGAVLAGRLNDAGLRRIAWRGWVAKDGQHTVVELFQFADHAGAFAMEGDLESAEPRKAMNAEDVVPKVTVPGFGDDTADVAVRKFDVVEGAPGRIERRAAFRTGDVVAVVTTTAVKGDAGDVAIGQVLLLQAEMLR</sequence>
<accession>A0ABP5EIU1</accession>
<dbReference type="EMBL" id="BAAAQM010000060">
    <property type="protein sequence ID" value="GAA1997573.1"/>
    <property type="molecule type" value="Genomic_DNA"/>
</dbReference>
<feature type="compositionally biased region" description="Basic and acidic residues" evidence="1">
    <location>
        <begin position="78"/>
        <end position="87"/>
    </location>
</feature>
<feature type="transmembrane region" description="Helical" evidence="2">
    <location>
        <begin position="145"/>
        <end position="166"/>
    </location>
</feature>
<proteinExistence type="predicted"/>
<feature type="compositionally biased region" description="Low complexity" evidence="1">
    <location>
        <begin position="38"/>
        <end position="59"/>
    </location>
</feature>
<evidence type="ECO:0008006" key="5">
    <source>
        <dbReference type="Google" id="ProtNLM"/>
    </source>
</evidence>
<organism evidence="3 4">
    <name type="scientific">Catenulispora subtropica</name>
    <dbReference type="NCBI Taxonomy" id="450798"/>
    <lineage>
        <taxon>Bacteria</taxon>
        <taxon>Bacillati</taxon>
        <taxon>Actinomycetota</taxon>
        <taxon>Actinomycetes</taxon>
        <taxon>Catenulisporales</taxon>
        <taxon>Catenulisporaceae</taxon>
        <taxon>Catenulispora</taxon>
    </lineage>
</organism>
<keyword evidence="4" id="KW-1185">Reference proteome</keyword>
<comment type="caution">
    <text evidence="3">The sequence shown here is derived from an EMBL/GenBank/DDBJ whole genome shotgun (WGS) entry which is preliminary data.</text>
</comment>
<gene>
    <name evidence="3" type="ORF">GCM10009838_73540</name>
</gene>
<dbReference type="RefSeq" id="WP_344661805.1">
    <property type="nucleotide sequence ID" value="NZ_BAAAQM010000060.1"/>
</dbReference>
<protein>
    <recommendedName>
        <fullName evidence="5">LigA</fullName>
    </recommendedName>
</protein>
<feature type="region of interest" description="Disordered" evidence="1">
    <location>
        <begin position="1"/>
        <end position="102"/>
    </location>
</feature>
<evidence type="ECO:0000256" key="2">
    <source>
        <dbReference type="SAM" id="Phobius"/>
    </source>
</evidence>
<dbReference type="Proteomes" id="UP001499854">
    <property type="component" value="Unassembled WGS sequence"/>
</dbReference>
<keyword evidence="2" id="KW-1133">Transmembrane helix</keyword>
<evidence type="ECO:0000313" key="4">
    <source>
        <dbReference type="Proteomes" id="UP001499854"/>
    </source>
</evidence>
<keyword evidence="2" id="KW-0812">Transmembrane</keyword>
<reference evidence="4" key="1">
    <citation type="journal article" date="2019" name="Int. J. Syst. Evol. Microbiol.">
        <title>The Global Catalogue of Microorganisms (GCM) 10K type strain sequencing project: providing services to taxonomists for standard genome sequencing and annotation.</title>
        <authorList>
            <consortium name="The Broad Institute Genomics Platform"/>
            <consortium name="The Broad Institute Genome Sequencing Center for Infectious Disease"/>
            <person name="Wu L."/>
            <person name="Ma J."/>
        </authorList>
    </citation>
    <scope>NUCLEOTIDE SEQUENCE [LARGE SCALE GENOMIC DNA]</scope>
    <source>
        <strain evidence="4">JCM 16013</strain>
    </source>
</reference>
<name>A0ABP5EIU1_9ACTN</name>
<keyword evidence="2" id="KW-0472">Membrane</keyword>
<evidence type="ECO:0000313" key="3">
    <source>
        <dbReference type="EMBL" id="GAA1997573.1"/>
    </source>
</evidence>
<feature type="compositionally biased region" description="Acidic residues" evidence="1">
    <location>
        <begin position="24"/>
        <end position="37"/>
    </location>
</feature>